<evidence type="ECO:0000256" key="2">
    <source>
        <dbReference type="ARBA" id="ARBA00023125"/>
    </source>
</evidence>
<feature type="domain" description="HTH arsR-type" evidence="4">
    <location>
        <begin position="1"/>
        <end position="90"/>
    </location>
</feature>
<dbReference type="PROSITE" id="PS50987">
    <property type="entry name" value="HTH_ARSR_2"/>
    <property type="match status" value="1"/>
</dbReference>
<gene>
    <name evidence="5" type="ORF">E3J95_06680</name>
</gene>
<dbReference type="EMBL" id="SOKU01000329">
    <property type="protein sequence ID" value="TES84411.1"/>
    <property type="molecule type" value="Genomic_DNA"/>
</dbReference>
<dbReference type="InterPro" id="IPR001845">
    <property type="entry name" value="HTH_ArsR_DNA-bd_dom"/>
</dbReference>
<dbReference type="InterPro" id="IPR036388">
    <property type="entry name" value="WH-like_DNA-bd_sf"/>
</dbReference>
<dbReference type="InterPro" id="IPR036390">
    <property type="entry name" value="WH_DNA-bd_sf"/>
</dbReference>
<organism evidence="5 6">
    <name type="scientific">Aerophobetes bacterium</name>
    <dbReference type="NCBI Taxonomy" id="2030807"/>
    <lineage>
        <taxon>Bacteria</taxon>
        <taxon>Candidatus Aerophobota</taxon>
    </lineage>
</organism>
<dbReference type="PANTHER" id="PTHR33154:SF18">
    <property type="entry name" value="ARSENICAL RESISTANCE OPERON REPRESSOR"/>
    <property type="match status" value="1"/>
</dbReference>
<dbReference type="InterPro" id="IPR011991">
    <property type="entry name" value="ArsR-like_HTH"/>
</dbReference>
<dbReference type="Proteomes" id="UP000320781">
    <property type="component" value="Unassembled WGS sequence"/>
</dbReference>
<name>A0A523QG64_UNCAE</name>
<dbReference type="GO" id="GO:0003700">
    <property type="term" value="F:DNA-binding transcription factor activity"/>
    <property type="evidence" value="ECO:0007669"/>
    <property type="project" value="InterPro"/>
</dbReference>
<dbReference type="PRINTS" id="PR00778">
    <property type="entry name" value="HTHARSR"/>
</dbReference>
<evidence type="ECO:0000256" key="1">
    <source>
        <dbReference type="ARBA" id="ARBA00023015"/>
    </source>
</evidence>
<dbReference type="SMART" id="SM00418">
    <property type="entry name" value="HTH_ARSR"/>
    <property type="match status" value="1"/>
</dbReference>
<dbReference type="InterPro" id="IPR051081">
    <property type="entry name" value="HTH_MetalResp_TranReg"/>
</dbReference>
<evidence type="ECO:0000256" key="3">
    <source>
        <dbReference type="ARBA" id="ARBA00023163"/>
    </source>
</evidence>
<evidence type="ECO:0000259" key="4">
    <source>
        <dbReference type="PROSITE" id="PS50987"/>
    </source>
</evidence>
<reference evidence="5 6" key="1">
    <citation type="submission" date="2019-03" db="EMBL/GenBank/DDBJ databases">
        <title>Metabolic potential of uncultured bacteria and archaea associated with petroleum seepage in deep-sea sediments.</title>
        <authorList>
            <person name="Dong X."/>
            <person name="Hubert C."/>
        </authorList>
    </citation>
    <scope>NUCLEOTIDE SEQUENCE [LARGE SCALE GENOMIC DNA]</scope>
    <source>
        <strain evidence="5">E44_bin92</strain>
    </source>
</reference>
<dbReference type="AlphaFoldDB" id="A0A523QG64"/>
<dbReference type="Gene3D" id="1.10.10.10">
    <property type="entry name" value="Winged helix-like DNA-binding domain superfamily/Winged helix DNA-binding domain"/>
    <property type="match status" value="1"/>
</dbReference>
<dbReference type="Pfam" id="PF01022">
    <property type="entry name" value="HTH_5"/>
    <property type="match status" value="1"/>
</dbReference>
<comment type="caution">
    <text evidence="5">The sequence shown here is derived from an EMBL/GenBank/DDBJ whole genome shotgun (WGS) entry which is preliminary data.</text>
</comment>
<dbReference type="GO" id="GO:0003677">
    <property type="term" value="F:DNA binding"/>
    <property type="evidence" value="ECO:0007669"/>
    <property type="project" value="UniProtKB-KW"/>
</dbReference>
<protein>
    <submittedName>
        <fullName evidence="5">ArsR family transcriptional regulator</fullName>
    </submittedName>
</protein>
<sequence length="96" mass="11317">MEKIITIFKALSDPTRFKIFFLLSRKTLCVNELVDFLQISQPAVSQHLNVLKQAGLVRAKRKGYWIHYSVNRRRVKTFLTELNSLLGKDRLRKRQS</sequence>
<keyword evidence="3" id="KW-0804">Transcription</keyword>
<accession>A0A523QG64</accession>
<proteinExistence type="predicted"/>
<evidence type="ECO:0000313" key="5">
    <source>
        <dbReference type="EMBL" id="TES84411.1"/>
    </source>
</evidence>
<dbReference type="NCBIfam" id="NF033788">
    <property type="entry name" value="HTH_metalloreg"/>
    <property type="match status" value="1"/>
</dbReference>
<evidence type="ECO:0000313" key="6">
    <source>
        <dbReference type="Proteomes" id="UP000320781"/>
    </source>
</evidence>
<keyword evidence="2" id="KW-0238">DNA-binding</keyword>
<dbReference type="CDD" id="cd00090">
    <property type="entry name" value="HTH_ARSR"/>
    <property type="match status" value="1"/>
</dbReference>
<keyword evidence="1" id="KW-0805">Transcription regulation</keyword>
<dbReference type="SUPFAM" id="SSF46785">
    <property type="entry name" value="Winged helix' DNA-binding domain"/>
    <property type="match status" value="1"/>
</dbReference>
<dbReference type="PANTHER" id="PTHR33154">
    <property type="entry name" value="TRANSCRIPTIONAL REGULATOR, ARSR FAMILY"/>
    <property type="match status" value="1"/>
</dbReference>